<dbReference type="RefSeq" id="WP_146504824.1">
    <property type="nucleotide sequence ID" value="NZ_SJPG01000001.1"/>
</dbReference>
<dbReference type="InterPro" id="IPR027558">
    <property type="entry name" value="Pre_pil_HX9DG_C"/>
</dbReference>
<dbReference type="OrthoDB" id="246009at2"/>
<dbReference type="InterPro" id="IPR011453">
    <property type="entry name" value="DUF1559"/>
</dbReference>
<name>A0A5C5XK08_9PLAN</name>
<dbReference type="Gene3D" id="3.30.700.10">
    <property type="entry name" value="Glycoprotein, Type 4 Pilin"/>
    <property type="match status" value="1"/>
</dbReference>
<comment type="caution">
    <text evidence="2">The sequence shown here is derived from an EMBL/GenBank/DDBJ whole genome shotgun (WGS) entry which is preliminary data.</text>
</comment>
<organism evidence="2 3">
    <name type="scientific">Rubinisphaera italica</name>
    <dbReference type="NCBI Taxonomy" id="2527969"/>
    <lineage>
        <taxon>Bacteria</taxon>
        <taxon>Pseudomonadati</taxon>
        <taxon>Planctomycetota</taxon>
        <taxon>Planctomycetia</taxon>
        <taxon>Planctomycetales</taxon>
        <taxon>Planctomycetaceae</taxon>
        <taxon>Rubinisphaera</taxon>
    </lineage>
</organism>
<accession>A0A5C5XK08</accession>
<dbReference type="PANTHER" id="PTHR30093:SF2">
    <property type="entry name" value="TYPE II SECRETION SYSTEM PROTEIN H"/>
    <property type="match status" value="1"/>
</dbReference>
<dbReference type="InterPro" id="IPR045584">
    <property type="entry name" value="Pilin-like"/>
</dbReference>
<dbReference type="AlphaFoldDB" id="A0A5C5XK08"/>
<proteinExistence type="predicted"/>
<dbReference type="PROSITE" id="PS00409">
    <property type="entry name" value="PROKAR_NTER_METHYL"/>
    <property type="match status" value="1"/>
</dbReference>
<dbReference type="InterPro" id="IPR012902">
    <property type="entry name" value="N_methyl_site"/>
</dbReference>
<evidence type="ECO:0000259" key="1">
    <source>
        <dbReference type="Pfam" id="PF07596"/>
    </source>
</evidence>
<dbReference type="NCBIfam" id="TIGR02532">
    <property type="entry name" value="IV_pilin_GFxxxE"/>
    <property type="match status" value="1"/>
</dbReference>
<evidence type="ECO:0000313" key="3">
    <source>
        <dbReference type="Proteomes" id="UP000316095"/>
    </source>
</evidence>
<dbReference type="NCBIfam" id="TIGR04294">
    <property type="entry name" value="pre_pil_HX9DG"/>
    <property type="match status" value="1"/>
</dbReference>
<keyword evidence="3" id="KW-1185">Reference proteome</keyword>
<dbReference type="SUPFAM" id="SSF54523">
    <property type="entry name" value="Pili subunits"/>
    <property type="match status" value="1"/>
</dbReference>
<protein>
    <submittedName>
        <fullName evidence="2">Putative major pilin subunit</fullName>
    </submittedName>
</protein>
<dbReference type="Proteomes" id="UP000316095">
    <property type="component" value="Unassembled WGS sequence"/>
</dbReference>
<reference evidence="2 3" key="1">
    <citation type="submission" date="2019-02" db="EMBL/GenBank/DDBJ databases">
        <title>Deep-cultivation of Planctomycetes and their phenomic and genomic characterization uncovers novel biology.</title>
        <authorList>
            <person name="Wiegand S."/>
            <person name="Jogler M."/>
            <person name="Boedeker C."/>
            <person name="Pinto D."/>
            <person name="Vollmers J."/>
            <person name="Rivas-Marin E."/>
            <person name="Kohn T."/>
            <person name="Peeters S.H."/>
            <person name="Heuer A."/>
            <person name="Rast P."/>
            <person name="Oberbeckmann S."/>
            <person name="Bunk B."/>
            <person name="Jeske O."/>
            <person name="Meyerdierks A."/>
            <person name="Storesund J.E."/>
            <person name="Kallscheuer N."/>
            <person name="Luecker S."/>
            <person name="Lage O.M."/>
            <person name="Pohl T."/>
            <person name="Merkel B.J."/>
            <person name="Hornburger P."/>
            <person name="Mueller R.-W."/>
            <person name="Bruemmer F."/>
            <person name="Labrenz M."/>
            <person name="Spormann A.M."/>
            <person name="Op Den Camp H."/>
            <person name="Overmann J."/>
            <person name="Amann R."/>
            <person name="Jetten M.S.M."/>
            <person name="Mascher T."/>
            <person name="Medema M.H."/>
            <person name="Devos D.P."/>
            <person name="Kaster A.-K."/>
            <person name="Ovreas L."/>
            <person name="Rohde M."/>
            <person name="Galperin M.Y."/>
            <person name="Jogler C."/>
        </authorList>
    </citation>
    <scope>NUCLEOTIDE SEQUENCE [LARGE SCALE GENOMIC DNA]</scope>
    <source>
        <strain evidence="2 3">Pan54</strain>
    </source>
</reference>
<sequence>MKTRHGFTLIELLVVIAIIAILVALLLPAVQQAREAARRSSCKNNLKQLALAMHNYHDVVTKLPPGAFRTPQVNYPLGWVPRLLPYIEQGARNDAMEAIQKDYTTLRSPYRSHDQQNQVFTTPITVLTCPSSALGDTASDHTTSGNFPYADQQGALHYRANAGSIDVDFVAGVTSARDHARSGIMFPESKIRLNDIKDGTTNTIMFGETSKSAGWSSSMITGFGGIKPWTWGFYDYSDGDFLLIDHKVVQYPINYHGTFLTNMTPFTSYHQGGAQFAMCDGSVTFLSNNMSLDILKALATRNAGEVVGEF</sequence>
<gene>
    <name evidence="2" type="ORF">Pan54_37790</name>
</gene>
<feature type="domain" description="DUF1559" evidence="1">
    <location>
        <begin position="31"/>
        <end position="289"/>
    </location>
</feature>
<dbReference type="Pfam" id="PF07963">
    <property type="entry name" value="N_methyl"/>
    <property type="match status" value="1"/>
</dbReference>
<evidence type="ECO:0000313" key="2">
    <source>
        <dbReference type="EMBL" id="TWT63028.1"/>
    </source>
</evidence>
<dbReference type="EMBL" id="SJPG01000001">
    <property type="protein sequence ID" value="TWT63028.1"/>
    <property type="molecule type" value="Genomic_DNA"/>
</dbReference>
<dbReference type="Pfam" id="PF07596">
    <property type="entry name" value="SBP_bac_10"/>
    <property type="match status" value="1"/>
</dbReference>
<dbReference type="PANTHER" id="PTHR30093">
    <property type="entry name" value="GENERAL SECRETION PATHWAY PROTEIN G"/>
    <property type="match status" value="1"/>
</dbReference>